<sequence>MVKTCVRFTLRVSLDGFDGANSPVILDNNPYLKELSWRCLGIVPSLFLFPQLKKLELKRIYTGYWGNESNCVPLAIIATKIAEEEILQELEILRIDFDLDDLAAIGFTSVARVIKNASAFLPKLTDLKLSCEGEEYVDLARTFNRDVLNVFVDDELIDTLALYQNTTD</sequence>
<protein>
    <submittedName>
        <fullName evidence="1">Uncharacterized protein</fullName>
    </submittedName>
</protein>
<keyword evidence="2" id="KW-1185">Reference proteome</keyword>
<proteinExistence type="predicted"/>
<dbReference type="EMBL" id="CADEPI010000648">
    <property type="protein sequence ID" value="CAB3387914.1"/>
    <property type="molecule type" value="Genomic_DNA"/>
</dbReference>
<gene>
    <name evidence="1" type="ORF">CLODIP_2_CD10796</name>
</gene>
<evidence type="ECO:0000313" key="1">
    <source>
        <dbReference type="EMBL" id="CAB3387914.1"/>
    </source>
</evidence>
<dbReference type="Proteomes" id="UP000494165">
    <property type="component" value="Unassembled WGS sequence"/>
</dbReference>
<dbReference type="AlphaFoldDB" id="A0A8S1DV61"/>
<organism evidence="1 2">
    <name type="scientific">Cloeon dipterum</name>
    <dbReference type="NCBI Taxonomy" id="197152"/>
    <lineage>
        <taxon>Eukaryota</taxon>
        <taxon>Metazoa</taxon>
        <taxon>Ecdysozoa</taxon>
        <taxon>Arthropoda</taxon>
        <taxon>Hexapoda</taxon>
        <taxon>Insecta</taxon>
        <taxon>Pterygota</taxon>
        <taxon>Palaeoptera</taxon>
        <taxon>Ephemeroptera</taxon>
        <taxon>Pisciforma</taxon>
        <taxon>Baetidae</taxon>
        <taxon>Cloeon</taxon>
    </lineage>
</organism>
<accession>A0A8S1DV61</accession>
<comment type="caution">
    <text evidence="1">The sequence shown here is derived from an EMBL/GenBank/DDBJ whole genome shotgun (WGS) entry which is preliminary data.</text>
</comment>
<name>A0A8S1DV61_9INSE</name>
<reference evidence="1 2" key="1">
    <citation type="submission" date="2020-04" db="EMBL/GenBank/DDBJ databases">
        <authorList>
            <person name="Alioto T."/>
            <person name="Alioto T."/>
            <person name="Gomez Garrido J."/>
        </authorList>
    </citation>
    <scope>NUCLEOTIDE SEQUENCE [LARGE SCALE GENOMIC DNA]</scope>
</reference>
<evidence type="ECO:0000313" key="2">
    <source>
        <dbReference type="Proteomes" id="UP000494165"/>
    </source>
</evidence>